<dbReference type="RefSeq" id="WP_137262530.1">
    <property type="nucleotide sequence ID" value="NZ_SZQL01000011.1"/>
</dbReference>
<comment type="caution">
    <text evidence="1">The sequence shown here is derived from an EMBL/GenBank/DDBJ whole genome shotgun (WGS) entry which is preliminary data.</text>
</comment>
<dbReference type="AlphaFoldDB" id="A0A4V5UU33"/>
<protein>
    <submittedName>
        <fullName evidence="1">Uncharacterized protein</fullName>
    </submittedName>
</protein>
<evidence type="ECO:0000313" key="2">
    <source>
        <dbReference type="Proteomes" id="UP000305848"/>
    </source>
</evidence>
<gene>
    <name evidence="1" type="ORF">FC093_14590</name>
</gene>
<reference evidence="1 2" key="1">
    <citation type="submission" date="2019-05" db="EMBL/GenBank/DDBJ databases">
        <title>Panacibacter sp. strain 17mud1-8 Genome sequencing and assembly.</title>
        <authorList>
            <person name="Chhetri G."/>
        </authorList>
    </citation>
    <scope>NUCLEOTIDE SEQUENCE [LARGE SCALE GENOMIC DNA]</scope>
    <source>
        <strain evidence="1 2">17mud1-8</strain>
    </source>
</reference>
<proteinExistence type="predicted"/>
<name>A0A4V5UU33_9BACT</name>
<keyword evidence="2" id="KW-1185">Reference proteome</keyword>
<dbReference type="EMBL" id="SZQL01000011">
    <property type="protein sequence ID" value="TKK67513.1"/>
    <property type="molecule type" value="Genomic_DNA"/>
</dbReference>
<accession>A0A4V5UU33</accession>
<sequence>MKAASISQLKEELNVLPQKEVVALCLRLAKYKKENKELLAFLLFDAHDVEGYLQSIKNEINDAFWYLPQQNWYFYKKGLRKILRDIQKHSRHIGTKEAQVEMLLHFCQNMKNSGMPFQQHTAVNNMYIAQIKKLNMLIDEVHEDLQHDYRKKLNEL</sequence>
<dbReference type="Proteomes" id="UP000305848">
    <property type="component" value="Unassembled WGS sequence"/>
</dbReference>
<evidence type="ECO:0000313" key="1">
    <source>
        <dbReference type="EMBL" id="TKK67513.1"/>
    </source>
</evidence>
<dbReference type="OrthoDB" id="978748at2"/>
<organism evidence="1 2">
    <name type="scientific">Ilyomonas limi</name>
    <dbReference type="NCBI Taxonomy" id="2575867"/>
    <lineage>
        <taxon>Bacteria</taxon>
        <taxon>Pseudomonadati</taxon>
        <taxon>Bacteroidota</taxon>
        <taxon>Chitinophagia</taxon>
        <taxon>Chitinophagales</taxon>
        <taxon>Chitinophagaceae</taxon>
        <taxon>Ilyomonas</taxon>
    </lineage>
</organism>